<evidence type="ECO:0000256" key="1">
    <source>
        <dbReference type="SAM" id="SignalP"/>
    </source>
</evidence>
<dbReference type="RefSeq" id="WP_257444795.1">
    <property type="nucleotide sequence ID" value="NZ_JANIPJ010000005.1"/>
</dbReference>
<sequence>MKKKAIALLIAMGSIGAWAPMVPNAPSIVAAAATLDVDLSTIIIKSETAASEKALIEEADVIVYGWFDSADQETPTGRAVPGAQGRMFVNFQQTFHVEKRLKGEPKQLLRVLSTGVEPMADGGDPLNHAYTGPLIEGEYICFLTQIGGSGLYRLAAGWQGVYPVHGGKTIALEDEGFPQLGGLTVEQMERRVRAR</sequence>
<dbReference type="AlphaFoldDB" id="A0A9X2MNJ7"/>
<accession>A0A9X2MNJ7</accession>
<proteinExistence type="predicted"/>
<comment type="caution">
    <text evidence="2">The sequence shown here is derived from an EMBL/GenBank/DDBJ whole genome shotgun (WGS) entry which is preliminary data.</text>
</comment>
<feature type="chain" id="PRO_5040949687" evidence="1">
    <location>
        <begin position="20"/>
        <end position="195"/>
    </location>
</feature>
<reference evidence="2" key="1">
    <citation type="submission" date="2022-08" db="EMBL/GenBank/DDBJ databases">
        <title>The genomic sequence of strain Paenibacillus sp. SCIV0701.</title>
        <authorList>
            <person name="Zhao H."/>
        </authorList>
    </citation>
    <scope>NUCLEOTIDE SEQUENCE</scope>
    <source>
        <strain evidence="2">SCIV0701</strain>
    </source>
</reference>
<name>A0A9X2MNJ7_9BACL</name>
<protein>
    <submittedName>
        <fullName evidence="2">Uncharacterized protein</fullName>
    </submittedName>
</protein>
<organism evidence="2 3">
    <name type="scientific">Paenibacillus soyae</name>
    <dbReference type="NCBI Taxonomy" id="2969249"/>
    <lineage>
        <taxon>Bacteria</taxon>
        <taxon>Bacillati</taxon>
        <taxon>Bacillota</taxon>
        <taxon>Bacilli</taxon>
        <taxon>Bacillales</taxon>
        <taxon>Paenibacillaceae</taxon>
        <taxon>Paenibacillus</taxon>
    </lineage>
</organism>
<dbReference type="EMBL" id="JANIPJ010000005">
    <property type="protein sequence ID" value="MCR2804024.1"/>
    <property type="molecule type" value="Genomic_DNA"/>
</dbReference>
<evidence type="ECO:0000313" key="3">
    <source>
        <dbReference type="Proteomes" id="UP001141950"/>
    </source>
</evidence>
<evidence type="ECO:0000313" key="2">
    <source>
        <dbReference type="EMBL" id="MCR2804024.1"/>
    </source>
</evidence>
<gene>
    <name evidence="2" type="ORF">NQZ67_09060</name>
</gene>
<dbReference type="Proteomes" id="UP001141950">
    <property type="component" value="Unassembled WGS sequence"/>
</dbReference>
<feature type="signal peptide" evidence="1">
    <location>
        <begin position="1"/>
        <end position="19"/>
    </location>
</feature>
<keyword evidence="3" id="KW-1185">Reference proteome</keyword>
<keyword evidence="1" id="KW-0732">Signal</keyword>